<protein>
    <submittedName>
        <fullName evidence="1">Uncharacterized protein</fullName>
    </submittedName>
</protein>
<organism evidence="1 2">
    <name type="scientific">Nostoc flagelliforme FACHB-838</name>
    <dbReference type="NCBI Taxonomy" id="2692904"/>
    <lineage>
        <taxon>Bacteria</taxon>
        <taxon>Bacillati</taxon>
        <taxon>Cyanobacteriota</taxon>
        <taxon>Cyanophyceae</taxon>
        <taxon>Nostocales</taxon>
        <taxon>Nostocaceae</taxon>
        <taxon>Nostoc</taxon>
    </lineage>
</organism>
<gene>
    <name evidence="1" type="ORF">H6G97_23730</name>
</gene>
<keyword evidence="2" id="KW-1185">Reference proteome</keyword>
<accession>A0ABR8DSI7</accession>
<dbReference type="EMBL" id="JACJSI010000058">
    <property type="protein sequence ID" value="MBD2532427.1"/>
    <property type="molecule type" value="Genomic_DNA"/>
</dbReference>
<proteinExistence type="predicted"/>
<name>A0ABR8DSI7_9NOSO</name>
<comment type="caution">
    <text evidence="1">The sequence shown here is derived from an EMBL/GenBank/DDBJ whole genome shotgun (WGS) entry which is preliminary data.</text>
</comment>
<reference evidence="1 2" key="1">
    <citation type="journal article" date="2020" name="ISME J.">
        <title>Comparative genomics reveals insights into cyanobacterial evolution and habitat adaptation.</title>
        <authorList>
            <person name="Chen M.Y."/>
            <person name="Teng W.K."/>
            <person name="Zhao L."/>
            <person name="Hu C.X."/>
            <person name="Zhou Y.K."/>
            <person name="Han B.P."/>
            <person name="Song L.R."/>
            <person name="Shu W.S."/>
        </authorList>
    </citation>
    <scope>NUCLEOTIDE SEQUENCE [LARGE SCALE GENOMIC DNA]</scope>
    <source>
        <strain evidence="1 2">FACHB-838</strain>
    </source>
</reference>
<sequence length="60" mass="7007">MQTSRTLYCCATLTQVPELLMHRLVMPLHRLAMLLHRLTITKIFVETRNFASLHSFPPDI</sequence>
<evidence type="ECO:0000313" key="1">
    <source>
        <dbReference type="EMBL" id="MBD2532427.1"/>
    </source>
</evidence>
<dbReference type="Proteomes" id="UP000623440">
    <property type="component" value="Unassembled WGS sequence"/>
</dbReference>
<evidence type="ECO:0000313" key="2">
    <source>
        <dbReference type="Proteomes" id="UP000623440"/>
    </source>
</evidence>